<evidence type="ECO:0000313" key="2">
    <source>
        <dbReference type="Proteomes" id="UP000248423"/>
    </source>
</evidence>
<dbReference type="EMBL" id="KZ826398">
    <property type="protein sequence ID" value="PYI02250.1"/>
    <property type="molecule type" value="Genomic_DNA"/>
</dbReference>
<accession>A0A319DYF2</accession>
<dbReference type="VEuPathDB" id="FungiDB:BO78DRAFT_225273"/>
<evidence type="ECO:0000313" key="1">
    <source>
        <dbReference type="EMBL" id="PYI02250.1"/>
    </source>
</evidence>
<gene>
    <name evidence="1" type="ORF">BO78DRAFT_225273</name>
</gene>
<reference evidence="1 2" key="1">
    <citation type="submission" date="2018-02" db="EMBL/GenBank/DDBJ databases">
        <title>The genomes of Aspergillus section Nigri reveals drivers in fungal speciation.</title>
        <authorList>
            <consortium name="DOE Joint Genome Institute"/>
            <person name="Vesth T.C."/>
            <person name="Nybo J."/>
            <person name="Theobald S."/>
            <person name="Brandl J."/>
            <person name="Frisvad J.C."/>
            <person name="Nielsen K.F."/>
            <person name="Lyhne E.K."/>
            <person name="Kogle M.E."/>
            <person name="Kuo A."/>
            <person name="Riley R."/>
            <person name="Clum A."/>
            <person name="Nolan M."/>
            <person name="Lipzen A."/>
            <person name="Salamov A."/>
            <person name="Henrissat B."/>
            <person name="Wiebenga A."/>
            <person name="De vries R.P."/>
            <person name="Grigoriev I.V."/>
            <person name="Mortensen U.H."/>
            <person name="Andersen M.R."/>
            <person name="Baker S.E."/>
        </authorList>
    </citation>
    <scope>NUCLEOTIDE SEQUENCE [LARGE SCALE GENOMIC DNA]</scope>
    <source>
        <strain evidence="1 2">CBS 121057</strain>
    </source>
</reference>
<name>A0A319DYF2_ASPSB</name>
<sequence>MYYSPFVSFWFGFSALDWILTSQLPKEFFTRLYSGMERDDMIGKCTIWIPYFGKRVRISVGFGTLCLALKVICRVGRPRDKVQLTDLHGTCRAGLMFAL</sequence>
<dbReference type="AlphaFoldDB" id="A0A319DYF2"/>
<proteinExistence type="predicted"/>
<keyword evidence="2" id="KW-1185">Reference proteome</keyword>
<dbReference type="Proteomes" id="UP000248423">
    <property type="component" value="Unassembled WGS sequence"/>
</dbReference>
<protein>
    <submittedName>
        <fullName evidence="1">Uncharacterized protein</fullName>
    </submittedName>
</protein>
<organism evidence="1 2">
    <name type="scientific">Aspergillus sclerotiicarbonarius (strain CBS 121057 / IBT 28362)</name>
    <dbReference type="NCBI Taxonomy" id="1448318"/>
    <lineage>
        <taxon>Eukaryota</taxon>
        <taxon>Fungi</taxon>
        <taxon>Dikarya</taxon>
        <taxon>Ascomycota</taxon>
        <taxon>Pezizomycotina</taxon>
        <taxon>Eurotiomycetes</taxon>
        <taxon>Eurotiomycetidae</taxon>
        <taxon>Eurotiales</taxon>
        <taxon>Aspergillaceae</taxon>
        <taxon>Aspergillus</taxon>
        <taxon>Aspergillus subgen. Circumdati</taxon>
    </lineage>
</organism>